<feature type="region of interest" description="Disordered" evidence="1">
    <location>
        <begin position="20"/>
        <end position="108"/>
    </location>
</feature>
<feature type="compositionally biased region" description="Polar residues" evidence="1">
    <location>
        <begin position="139"/>
        <end position="155"/>
    </location>
</feature>
<feature type="compositionally biased region" description="Polar residues" evidence="1">
    <location>
        <begin position="75"/>
        <end position="100"/>
    </location>
</feature>
<dbReference type="Gene3D" id="4.10.60.10">
    <property type="entry name" value="Zinc finger, CCHC-type"/>
    <property type="match status" value="1"/>
</dbReference>
<evidence type="ECO:0000256" key="1">
    <source>
        <dbReference type="SAM" id="MobiDB-lite"/>
    </source>
</evidence>
<feature type="region of interest" description="Disordered" evidence="1">
    <location>
        <begin position="135"/>
        <end position="164"/>
    </location>
</feature>
<feature type="compositionally biased region" description="Basic and acidic residues" evidence="1">
    <location>
        <begin position="20"/>
        <end position="31"/>
    </location>
</feature>
<feature type="compositionally biased region" description="Polar residues" evidence="1">
    <location>
        <begin position="36"/>
        <end position="52"/>
    </location>
</feature>
<gene>
    <name evidence="2" type="ORF">MTR67_000990</name>
</gene>
<dbReference type="Proteomes" id="UP001234989">
    <property type="component" value="Chromosome 1"/>
</dbReference>
<reference evidence="2" key="1">
    <citation type="submission" date="2023-08" db="EMBL/GenBank/DDBJ databases">
        <title>A de novo genome assembly of Solanum verrucosum Schlechtendal, a Mexican diploid species geographically isolated from the other diploid A-genome species in potato relatives.</title>
        <authorList>
            <person name="Hosaka K."/>
        </authorList>
    </citation>
    <scope>NUCLEOTIDE SEQUENCE</scope>
    <source>
        <tissue evidence="2">Young leaves</tissue>
    </source>
</reference>
<evidence type="ECO:0000313" key="3">
    <source>
        <dbReference type="Proteomes" id="UP001234989"/>
    </source>
</evidence>
<evidence type="ECO:0008006" key="4">
    <source>
        <dbReference type="Google" id="ProtNLM"/>
    </source>
</evidence>
<sequence length="164" mass="18037">MLIGYMGITRLMIHVQQVEKDQLRDREEFKNKRVKTSGNESGQQKSNVNRSSFQHKQKGPAPSSASAPAPRNKCEYNSHNSQNFRARTSHSQSSKAQGGTKTPACAKCGRSHSGVCRDGATSFFKCGQNGYFVRECPKSRQSNGNESNRAQSSSVAPPDRVASR</sequence>
<feature type="compositionally biased region" description="Low complexity" evidence="1">
    <location>
        <begin position="60"/>
        <end position="70"/>
    </location>
</feature>
<name>A0AAF0PR02_SOLVR</name>
<evidence type="ECO:0000313" key="2">
    <source>
        <dbReference type="EMBL" id="WMV07605.1"/>
    </source>
</evidence>
<keyword evidence="3" id="KW-1185">Reference proteome</keyword>
<proteinExistence type="predicted"/>
<protein>
    <recommendedName>
        <fullName evidence="4">Gag-pol polyprotein</fullName>
    </recommendedName>
</protein>
<dbReference type="AlphaFoldDB" id="A0AAF0PR02"/>
<accession>A0AAF0PR02</accession>
<organism evidence="2 3">
    <name type="scientific">Solanum verrucosum</name>
    <dbReference type="NCBI Taxonomy" id="315347"/>
    <lineage>
        <taxon>Eukaryota</taxon>
        <taxon>Viridiplantae</taxon>
        <taxon>Streptophyta</taxon>
        <taxon>Embryophyta</taxon>
        <taxon>Tracheophyta</taxon>
        <taxon>Spermatophyta</taxon>
        <taxon>Magnoliopsida</taxon>
        <taxon>eudicotyledons</taxon>
        <taxon>Gunneridae</taxon>
        <taxon>Pentapetalae</taxon>
        <taxon>asterids</taxon>
        <taxon>lamiids</taxon>
        <taxon>Solanales</taxon>
        <taxon>Solanaceae</taxon>
        <taxon>Solanoideae</taxon>
        <taxon>Solaneae</taxon>
        <taxon>Solanum</taxon>
    </lineage>
</organism>
<dbReference type="EMBL" id="CP133612">
    <property type="protein sequence ID" value="WMV07605.1"/>
    <property type="molecule type" value="Genomic_DNA"/>
</dbReference>